<dbReference type="InterPro" id="IPR041078">
    <property type="entry name" value="Plavaka"/>
</dbReference>
<gene>
    <name evidence="1" type="ORF">C8J55DRAFT_438964</name>
</gene>
<reference evidence="1" key="1">
    <citation type="submission" date="2022-08" db="EMBL/GenBank/DDBJ databases">
        <authorList>
            <consortium name="DOE Joint Genome Institute"/>
            <person name="Min B."/>
            <person name="Riley R."/>
            <person name="Sierra-Patev S."/>
            <person name="Naranjo-Ortiz M."/>
            <person name="Looney B."/>
            <person name="Konkel Z."/>
            <person name="Slot J.C."/>
            <person name="Sakamoto Y."/>
            <person name="Steenwyk J.L."/>
            <person name="Rokas A."/>
            <person name="Carro J."/>
            <person name="Camarero S."/>
            <person name="Ferreira P."/>
            <person name="Molpeceres G."/>
            <person name="Ruiz-Duenas F.J."/>
            <person name="Serrano A."/>
            <person name="Henrissat B."/>
            <person name="Drula E."/>
            <person name="Hughes K.W."/>
            <person name="Mata J.L."/>
            <person name="Ishikawa N.K."/>
            <person name="Vargas-Isla R."/>
            <person name="Ushijima S."/>
            <person name="Smith C.A."/>
            <person name="Ahrendt S."/>
            <person name="Andreopoulos W."/>
            <person name="He G."/>
            <person name="Labutti K."/>
            <person name="Lipzen A."/>
            <person name="Ng V."/>
            <person name="Sandor L."/>
            <person name="Barry K."/>
            <person name="Martinez A.T."/>
            <person name="Xiao Y."/>
            <person name="Gibbons J.G."/>
            <person name="Terashima K."/>
            <person name="Hibbett D.S."/>
            <person name="Grigoriev I.V."/>
        </authorList>
    </citation>
    <scope>NUCLEOTIDE SEQUENCE</scope>
    <source>
        <strain evidence="1">Sp2 HRB7682 ss15</strain>
    </source>
</reference>
<sequence length="94" mass="11032">RDILECIRALYGNLDHCQYLCFTPERHYVDSDNTMRLYHDFNTGKWWWNTQVPDKPGATIVPVIISSNKTQITLFRNKAVYPVYLTIGNLPKEI</sequence>
<organism evidence="1 2">
    <name type="scientific">Lentinula lateritia</name>
    <dbReference type="NCBI Taxonomy" id="40482"/>
    <lineage>
        <taxon>Eukaryota</taxon>
        <taxon>Fungi</taxon>
        <taxon>Dikarya</taxon>
        <taxon>Basidiomycota</taxon>
        <taxon>Agaricomycotina</taxon>
        <taxon>Agaricomycetes</taxon>
        <taxon>Agaricomycetidae</taxon>
        <taxon>Agaricales</taxon>
        <taxon>Marasmiineae</taxon>
        <taxon>Omphalotaceae</taxon>
        <taxon>Lentinula</taxon>
    </lineage>
</organism>
<reference evidence="1" key="2">
    <citation type="journal article" date="2023" name="Proc. Natl. Acad. Sci. U.S.A.">
        <title>A global phylogenomic analysis of the shiitake genus Lentinula.</title>
        <authorList>
            <person name="Sierra-Patev S."/>
            <person name="Min B."/>
            <person name="Naranjo-Ortiz M."/>
            <person name="Looney B."/>
            <person name="Konkel Z."/>
            <person name="Slot J.C."/>
            <person name="Sakamoto Y."/>
            <person name="Steenwyk J.L."/>
            <person name="Rokas A."/>
            <person name="Carro J."/>
            <person name="Camarero S."/>
            <person name="Ferreira P."/>
            <person name="Molpeceres G."/>
            <person name="Ruiz-Duenas F.J."/>
            <person name="Serrano A."/>
            <person name="Henrissat B."/>
            <person name="Drula E."/>
            <person name="Hughes K.W."/>
            <person name="Mata J.L."/>
            <person name="Ishikawa N.K."/>
            <person name="Vargas-Isla R."/>
            <person name="Ushijima S."/>
            <person name="Smith C.A."/>
            <person name="Donoghue J."/>
            <person name="Ahrendt S."/>
            <person name="Andreopoulos W."/>
            <person name="He G."/>
            <person name="LaButti K."/>
            <person name="Lipzen A."/>
            <person name="Ng V."/>
            <person name="Riley R."/>
            <person name="Sandor L."/>
            <person name="Barry K."/>
            <person name="Martinez A.T."/>
            <person name="Xiao Y."/>
            <person name="Gibbons J.G."/>
            <person name="Terashima K."/>
            <person name="Grigoriev I.V."/>
            <person name="Hibbett D."/>
        </authorList>
    </citation>
    <scope>NUCLEOTIDE SEQUENCE</scope>
    <source>
        <strain evidence="1">Sp2 HRB7682 ss15</strain>
    </source>
</reference>
<dbReference type="Pfam" id="PF18759">
    <property type="entry name" value="Plavaka"/>
    <property type="match status" value="1"/>
</dbReference>
<evidence type="ECO:0000313" key="2">
    <source>
        <dbReference type="Proteomes" id="UP001150238"/>
    </source>
</evidence>
<evidence type="ECO:0000313" key="1">
    <source>
        <dbReference type="EMBL" id="KAJ4467159.1"/>
    </source>
</evidence>
<protein>
    <submittedName>
        <fullName evidence="1">Uncharacterized protein</fullName>
    </submittedName>
</protein>
<dbReference type="EMBL" id="JANVFS010000042">
    <property type="protein sequence ID" value="KAJ4467159.1"/>
    <property type="molecule type" value="Genomic_DNA"/>
</dbReference>
<dbReference type="Proteomes" id="UP001150238">
    <property type="component" value="Unassembled WGS sequence"/>
</dbReference>
<proteinExistence type="predicted"/>
<name>A0A9W9DFV3_9AGAR</name>
<dbReference type="AlphaFoldDB" id="A0A9W9DFV3"/>
<accession>A0A9W9DFV3</accession>
<feature type="non-terminal residue" evidence="1">
    <location>
        <position position="94"/>
    </location>
</feature>
<comment type="caution">
    <text evidence="1">The sequence shown here is derived from an EMBL/GenBank/DDBJ whole genome shotgun (WGS) entry which is preliminary data.</text>
</comment>